<dbReference type="Gene3D" id="3.90.1640.10">
    <property type="entry name" value="inorganic pyrophosphatase (n-terminal core)"/>
    <property type="match status" value="1"/>
</dbReference>
<dbReference type="PANTHER" id="PTHR47788:SF1">
    <property type="entry name" value="A-ADDING TRNA NUCLEOTIDYLTRANSFERASE"/>
    <property type="match status" value="1"/>
</dbReference>
<dbReference type="Pfam" id="PF00571">
    <property type="entry name" value="CBS"/>
    <property type="match status" value="2"/>
</dbReference>
<dbReference type="SMART" id="SM00116">
    <property type="entry name" value="CBS"/>
    <property type="match status" value="2"/>
</dbReference>
<keyword evidence="4" id="KW-0808">Transferase</keyword>
<dbReference type="SUPFAM" id="SSF64182">
    <property type="entry name" value="DHH phosphoesterases"/>
    <property type="match status" value="1"/>
</dbReference>
<dbReference type="EMBL" id="CP036150">
    <property type="protein sequence ID" value="QEN09221.1"/>
    <property type="molecule type" value="Genomic_DNA"/>
</dbReference>
<evidence type="ECO:0000313" key="11">
    <source>
        <dbReference type="EMBL" id="QEN09221.1"/>
    </source>
</evidence>
<dbReference type="InterPro" id="IPR038763">
    <property type="entry name" value="DHH_sf"/>
</dbReference>
<dbReference type="InterPro" id="IPR046342">
    <property type="entry name" value="CBS_dom_sf"/>
</dbReference>
<keyword evidence="8" id="KW-0694">RNA-binding</keyword>
<dbReference type="AlphaFoldDB" id="A0A5C1QNH4"/>
<dbReference type="PROSITE" id="PS51371">
    <property type="entry name" value="CBS"/>
    <property type="match status" value="2"/>
</dbReference>
<dbReference type="InterPro" id="IPR000644">
    <property type="entry name" value="CBS_dom"/>
</dbReference>
<dbReference type="InterPro" id="IPR052390">
    <property type="entry name" value="tRNA_nt/polyA_polymerase"/>
</dbReference>
<keyword evidence="4" id="KW-0548">Nucleotidyltransferase</keyword>
<name>A0A5C1QNH4_9SPIO</name>
<dbReference type="Gene3D" id="3.10.310.30">
    <property type="match status" value="1"/>
</dbReference>
<keyword evidence="12" id="KW-1185">Reference proteome</keyword>
<keyword evidence="6" id="KW-0547">Nucleotide-binding</keyword>
<dbReference type="SUPFAM" id="SSF54631">
    <property type="entry name" value="CBS-domain pair"/>
    <property type="match status" value="1"/>
</dbReference>
<evidence type="ECO:0000256" key="9">
    <source>
        <dbReference type="PROSITE-ProRule" id="PRU00703"/>
    </source>
</evidence>
<dbReference type="Pfam" id="PF01368">
    <property type="entry name" value="DHH"/>
    <property type="match status" value="1"/>
</dbReference>
<dbReference type="KEGG" id="ock:EXM22_14985"/>
<evidence type="ECO:0000313" key="12">
    <source>
        <dbReference type="Proteomes" id="UP000324209"/>
    </source>
</evidence>
<reference evidence="11 12" key="1">
    <citation type="submission" date="2019-02" db="EMBL/GenBank/DDBJ databases">
        <title>Complete Genome Sequence and Methylome Analysis of free living Spirochaetas.</title>
        <authorList>
            <person name="Fomenkov A."/>
            <person name="Dubinina G."/>
            <person name="Leshcheva N."/>
            <person name="Mikheeva N."/>
            <person name="Grabovich M."/>
            <person name="Vincze T."/>
            <person name="Roberts R.J."/>
        </authorList>
    </citation>
    <scope>NUCLEOTIDE SEQUENCE [LARGE SCALE GENOMIC DNA]</scope>
    <source>
        <strain evidence="11 12">K2</strain>
    </source>
</reference>
<evidence type="ECO:0000256" key="2">
    <source>
        <dbReference type="ARBA" id="ARBA00007265"/>
    </source>
</evidence>
<dbReference type="GO" id="GO:0003723">
    <property type="term" value="F:RNA binding"/>
    <property type="evidence" value="ECO:0007669"/>
    <property type="project" value="UniProtKB-KW"/>
</dbReference>
<protein>
    <submittedName>
        <fullName evidence="11">CBS domain-containing protein</fullName>
    </submittedName>
</protein>
<evidence type="ECO:0000256" key="8">
    <source>
        <dbReference type="ARBA" id="ARBA00022884"/>
    </source>
</evidence>
<keyword evidence="3" id="KW-0819">tRNA processing</keyword>
<evidence type="ECO:0000259" key="10">
    <source>
        <dbReference type="PROSITE" id="PS51371"/>
    </source>
</evidence>
<organism evidence="11 12">
    <name type="scientific">Oceanispirochaeta crateris</name>
    <dbReference type="NCBI Taxonomy" id="2518645"/>
    <lineage>
        <taxon>Bacteria</taxon>
        <taxon>Pseudomonadati</taxon>
        <taxon>Spirochaetota</taxon>
        <taxon>Spirochaetia</taxon>
        <taxon>Spirochaetales</taxon>
        <taxon>Spirochaetaceae</taxon>
        <taxon>Oceanispirochaeta</taxon>
    </lineage>
</organism>
<comment type="cofactor">
    <cofactor evidence="1">
        <name>Mg(2+)</name>
        <dbReference type="ChEBI" id="CHEBI:18420"/>
    </cofactor>
</comment>
<feature type="domain" description="CBS" evidence="10">
    <location>
        <begin position="316"/>
        <end position="375"/>
    </location>
</feature>
<evidence type="ECO:0000256" key="4">
    <source>
        <dbReference type="ARBA" id="ARBA00022695"/>
    </source>
</evidence>
<evidence type="ECO:0000256" key="5">
    <source>
        <dbReference type="ARBA" id="ARBA00022723"/>
    </source>
</evidence>
<dbReference type="GO" id="GO:0046872">
    <property type="term" value="F:metal ion binding"/>
    <property type="evidence" value="ECO:0007669"/>
    <property type="project" value="UniProtKB-KW"/>
</dbReference>
<comment type="similarity">
    <text evidence="2">Belongs to the tRNA nucleotidyltransferase/poly(A) polymerase family.</text>
</comment>
<keyword evidence="5" id="KW-0479">Metal-binding</keyword>
<sequence length="431" mass="48453">MKILIGHTNMDLDCLGSLVLGKYLYPDALCVRSRLIHPVAKSLYNLYKTHLDFLPSKELIDCPVDEMIIFDTRSSARVREYFEYLPDFKGKITVYDHHSNDSCDLENAEVISADFGSNTSIVTLLLKEEGISLDPVDATIALTGIFADTGNFTHENVCLEDFRASSWLMQQGASMKLVSQFLKPLKQDYQISLFHQVLNRLVYKNIHGHTIILSYYEMKEQVSGLASIVEKVFEVENADALFVLFGLEKANKTLIIGRSQKETVDVSSILAPWGGGGHTRAASAQLKGKFGEEIYKSFLLSLKRSLLPAITARDLMTDKVDVIRESWSVLDASLFLEKISHTGAPVLNDLDELVGFMTLRDISKARKSRQMKGPVRSYMTHKVHSCSGDASVKELESFFLKWNIGHIPVAKEKKLLGIVTRADYLNYLESR</sequence>
<dbReference type="OrthoDB" id="9805698at2"/>
<dbReference type="GO" id="GO:0016779">
    <property type="term" value="F:nucleotidyltransferase activity"/>
    <property type="evidence" value="ECO:0007669"/>
    <property type="project" value="UniProtKB-KW"/>
</dbReference>
<dbReference type="GO" id="GO:0008033">
    <property type="term" value="P:tRNA processing"/>
    <property type="evidence" value="ECO:0007669"/>
    <property type="project" value="UniProtKB-KW"/>
</dbReference>
<evidence type="ECO:0000256" key="1">
    <source>
        <dbReference type="ARBA" id="ARBA00001946"/>
    </source>
</evidence>
<dbReference type="PANTHER" id="PTHR47788">
    <property type="entry name" value="POLYA POLYMERASE"/>
    <property type="match status" value="1"/>
</dbReference>
<keyword evidence="7" id="KW-0460">Magnesium</keyword>
<dbReference type="InterPro" id="IPR001667">
    <property type="entry name" value="DDH_dom"/>
</dbReference>
<keyword evidence="9" id="KW-0129">CBS domain</keyword>
<proteinExistence type="inferred from homology"/>
<evidence type="ECO:0000256" key="6">
    <source>
        <dbReference type="ARBA" id="ARBA00022741"/>
    </source>
</evidence>
<dbReference type="Proteomes" id="UP000324209">
    <property type="component" value="Chromosome"/>
</dbReference>
<evidence type="ECO:0000256" key="7">
    <source>
        <dbReference type="ARBA" id="ARBA00022842"/>
    </source>
</evidence>
<dbReference type="RefSeq" id="WP_149487295.1">
    <property type="nucleotide sequence ID" value="NZ_CP036150.1"/>
</dbReference>
<gene>
    <name evidence="11" type="ORF">EXM22_14985</name>
</gene>
<dbReference type="GO" id="GO:0000166">
    <property type="term" value="F:nucleotide binding"/>
    <property type="evidence" value="ECO:0007669"/>
    <property type="project" value="UniProtKB-KW"/>
</dbReference>
<evidence type="ECO:0000256" key="3">
    <source>
        <dbReference type="ARBA" id="ARBA00022694"/>
    </source>
</evidence>
<dbReference type="Gene3D" id="3.10.580.10">
    <property type="entry name" value="CBS-domain"/>
    <property type="match status" value="1"/>
</dbReference>
<accession>A0A5C1QNH4</accession>
<feature type="domain" description="CBS" evidence="10">
    <location>
        <begin position="379"/>
        <end position="431"/>
    </location>
</feature>